<dbReference type="Proteomes" id="UP000002931">
    <property type="component" value="Unassembled WGS sequence"/>
</dbReference>
<dbReference type="eggNOG" id="COG0811">
    <property type="taxonomic scope" value="Bacteria"/>
</dbReference>
<feature type="transmembrane region" description="Helical" evidence="7">
    <location>
        <begin position="189"/>
        <end position="210"/>
    </location>
</feature>
<sequence>MAQLADVIAAPGRDGAFDAVLKWVLLMALITLGAVVSYEYGLLTYLFSADESRITVLIAVLYVGFTFHCLWILVELGREYRRALAIKAQLDATGQMPSLPLGNGLVDSFVRDLIRSRENPGEIEGNAHLLMMSLGAAFRRRTKIGTYGADLLYKLGMLGTMVGFVMMLNSMGDLSNFDVDTLRGALQKMIAGMAVSLLTTIAGLIGGILLRLEYNIADALVTDISQTAVSFTEVSLLPLLAHRERENGDAV</sequence>
<dbReference type="Pfam" id="PF01618">
    <property type="entry name" value="MotA_ExbB"/>
    <property type="match status" value="1"/>
</dbReference>
<evidence type="ECO:0000313" key="9">
    <source>
        <dbReference type="EMBL" id="EAQ13251.1"/>
    </source>
</evidence>
<feature type="transmembrane region" description="Helical" evidence="7">
    <location>
        <begin position="54"/>
        <end position="74"/>
    </location>
</feature>
<dbReference type="GO" id="GO:0015031">
    <property type="term" value="P:protein transport"/>
    <property type="evidence" value="ECO:0007669"/>
    <property type="project" value="UniProtKB-KW"/>
</dbReference>
<keyword evidence="10" id="KW-1185">Reference proteome</keyword>
<evidence type="ECO:0000256" key="2">
    <source>
        <dbReference type="ARBA" id="ARBA00022475"/>
    </source>
</evidence>
<keyword evidence="5 7" id="KW-0472">Membrane</keyword>
<comment type="subcellular location">
    <subcellularLocation>
        <location evidence="1">Cell membrane</location>
        <topology evidence="1">Multi-pass membrane protein</topology>
    </subcellularLocation>
    <subcellularLocation>
        <location evidence="6">Membrane</location>
        <topology evidence="6">Multi-pass membrane protein</topology>
    </subcellularLocation>
</comment>
<evidence type="ECO:0000256" key="6">
    <source>
        <dbReference type="RuleBase" id="RU004057"/>
    </source>
</evidence>
<name>A3VEB3_9RHOB</name>
<dbReference type="GO" id="GO:0005886">
    <property type="term" value="C:plasma membrane"/>
    <property type="evidence" value="ECO:0007669"/>
    <property type="project" value="UniProtKB-SubCell"/>
</dbReference>
<proteinExistence type="inferred from homology"/>
<protein>
    <recommendedName>
        <fullName evidence="8">MotA/TolQ/ExbB proton channel domain-containing protein</fullName>
    </recommendedName>
</protein>
<accession>A3VEB3</accession>
<dbReference type="AlphaFoldDB" id="A3VEB3"/>
<feature type="transmembrane region" description="Helical" evidence="7">
    <location>
        <begin position="151"/>
        <end position="169"/>
    </location>
</feature>
<evidence type="ECO:0000256" key="5">
    <source>
        <dbReference type="ARBA" id="ARBA00023136"/>
    </source>
</evidence>
<keyword evidence="6" id="KW-0813">Transport</keyword>
<comment type="similarity">
    <text evidence="6">Belongs to the exbB/tolQ family.</text>
</comment>
<keyword evidence="6" id="KW-0653">Protein transport</keyword>
<dbReference type="EMBL" id="AAMT01000005">
    <property type="protein sequence ID" value="EAQ13251.1"/>
    <property type="molecule type" value="Genomic_DNA"/>
</dbReference>
<evidence type="ECO:0000256" key="7">
    <source>
        <dbReference type="SAM" id="Phobius"/>
    </source>
</evidence>
<keyword evidence="2" id="KW-1003">Cell membrane</keyword>
<dbReference type="OrthoDB" id="7334280at2"/>
<evidence type="ECO:0000256" key="4">
    <source>
        <dbReference type="ARBA" id="ARBA00022989"/>
    </source>
</evidence>
<keyword evidence="3 7" id="KW-0812">Transmembrane</keyword>
<feature type="transmembrane region" description="Helical" evidence="7">
    <location>
        <begin position="23"/>
        <end position="48"/>
    </location>
</feature>
<dbReference type="HOGENOM" id="CLU_1250168_0_0_5"/>
<reference evidence="9 10" key="1">
    <citation type="journal article" date="2010" name="J. Bacteriol.">
        <title>Genome sequences of Pelagibaca bermudensis HTCC2601T and Maritimibacter alkaliphilus HTCC2654T, the type strains of two marine Roseobacter genera.</title>
        <authorList>
            <person name="Thrash J.C."/>
            <person name="Cho J.C."/>
            <person name="Ferriera S."/>
            <person name="Johnson J."/>
            <person name="Vergin K.L."/>
            <person name="Giovannoni S.J."/>
        </authorList>
    </citation>
    <scope>NUCLEOTIDE SEQUENCE [LARGE SCALE GENOMIC DNA]</scope>
    <source>
        <strain evidence="9 10">HTCC2654</strain>
    </source>
</reference>
<feature type="domain" description="MotA/TolQ/ExbB proton channel" evidence="8">
    <location>
        <begin position="155"/>
        <end position="226"/>
    </location>
</feature>
<dbReference type="STRING" id="314271.RB2654_09284"/>
<evidence type="ECO:0000256" key="1">
    <source>
        <dbReference type="ARBA" id="ARBA00004651"/>
    </source>
</evidence>
<gene>
    <name evidence="9" type="ORF">RB2654_09284</name>
</gene>
<keyword evidence="4 7" id="KW-1133">Transmembrane helix</keyword>
<evidence type="ECO:0000256" key="3">
    <source>
        <dbReference type="ARBA" id="ARBA00022692"/>
    </source>
</evidence>
<dbReference type="RefSeq" id="WP_008330794.1">
    <property type="nucleotide sequence ID" value="NZ_CH902578.1"/>
</dbReference>
<evidence type="ECO:0000313" key="10">
    <source>
        <dbReference type="Proteomes" id="UP000002931"/>
    </source>
</evidence>
<dbReference type="InterPro" id="IPR002898">
    <property type="entry name" value="MotA_ExbB_proton_chnl"/>
</dbReference>
<evidence type="ECO:0000259" key="8">
    <source>
        <dbReference type="Pfam" id="PF01618"/>
    </source>
</evidence>
<organism evidence="9 10">
    <name type="scientific">Maritimibacter alkaliphilus HTCC2654</name>
    <dbReference type="NCBI Taxonomy" id="314271"/>
    <lineage>
        <taxon>Bacteria</taxon>
        <taxon>Pseudomonadati</taxon>
        <taxon>Pseudomonadota</taxon>
        <taxon>Alphaproteobacteria</taxon>
        <taxon>Rhodobacterales</taxon>
        <taxon>Roseobacteraceae</taxon>
        <taxon>Maritimibacter</taxon>
    </lineage>
</organism>
<comment type="caution">
    <text evidence="9">The sequence shown here is derived from an EMBL/GenBank/DDBJ whole genome shotgun (WGS) entry which is preliminary data.</text>
</comment>